<dbReference type="InterPro" id="IPR050625">
    <property type="entry name" value="ParA/MinD_ATPase"/>
</dbReference>
<keyword evidence="2" id="KW-0067">ATP-binding</keyword>
<dbReference type="GO" id="GO:0009898">
    <property type="term" value="C:cytoplasmic side of plasma membrane"/>
    <property type="evidence" value="ECO:0007669"/>
    <property type="project" value="TreeGrafter"/>
</dbReference>
<organism evidence="4 5">
    <name type="scientific">Varunaivibrio sulfuroxidans</name>
    <dbReference type="NCBI Taxonomy" id="1773489"/>
    <lineage>
        <taxon>Bacteria</taxon>
        <taxon>Pseudomonadati</taxon>
        <taxon>Pseudomonadota</taxon>
        <taxon>Alphaproteobacteria</taxon>
        <taxon>Rhodospirillales</taxon>
        <taxon>Magnetovibrionaceae</taxon>
        <taxon>Varunaivibrio</taxon>
    </lineage>
</organism>
<dbReference type="GO" id="GO:0005524">
    <property type="term" value="F:ATP binding"/>
    <property type="evidence" value="ECO:0007669"/>
    <property type="project" value="UniProtKB-KW"/>
</dbReference>
<name>A0A4R3JDB9_9PROT</name>
<dbReference type="SUPFAM" id="SSF52540">
    <property type="entry name" value="P-loop containing nucleoside triphosphate hydrolases"/>
    <property type="match status" value="1"/>
</dbReference>
<dbReference type="Gene3D" id="3.40.50.2300">
    <property type="match status" value="1"/>
</dbReference>
<feature type="domain" description="AAA" evidence="3">
    <location>
        <begin position="137"/>
        <end position="294"/>
    </location>
</feature>
<evidence type="ECO:0000313" key="4">
    <source>
        <dbReference type="EMBL" id="TCS64029.1"/>
    </source>
</evidence>
<dbReference type="AlphaFoldDB" id="A0A4R3JDB9"/>
<dbReference type="Proteomes" id="UP000295304">
    <property type="component" value="Unassembled WGS sequence"/>
</dbReference>
<dbReference type="PANTHER" id="PTHR43384">
    <property type="entry name" value="SEPTUM SITE-DETERMINING PROTEIN MIND HOMOLOG, CHLOROPLASTIC-RELATED"/>
    <property type="match status" value="1"/>
</dbReference>
<dbReference type="PANTHER" id="PTHR43384:SF6">
    <property type="entry name" value="SEPTUM SITE-DETERMINING PROTEIN MIND HOMOLOG, CHLOROPLASTIC"/>
    <property type="match status" value="1"/>
</dbReference>
<dbReference type="Gene3D" id="3.40.50.300">
    <property type="entry name" value="P-loop containing nucleotide triphosphate hydrolases"/>
    <property type="match status" value="1"/>
</dbReference>
<gene>
    <name evidence="4" type="ORF">EDD55_10266</name>
</gene>
<dbReference type="InterPro" id="IPR025669">
    <property type="entry name" value="AAA_dom"/>
</dbReference>
<dbReference type="GO" id="GO:0005829">
    <property type="term" value="C:cytosol"/>
    <property type="evidence" value="ECO:0007669"/>
    <property type="project" value="TreeGrafter"/>
</dbReference>
<dbReference type="EMBL" id="SLZW01000002">
    <property type="protein sequence ID" value="TCS64029.1"/>
    <property type="molecule type" value="Genomic_DNA"/>
</dbReference>
<dbReference type="Pfam" id="PF13614">
    <property type="entry name" value="AAA_31"/>
    <property type="match status" value="1"/>
</dbReference>
<dbReference type="GO" id="GO:0051782">
    <property type="term" value="P:negative regulation of cell division"/>
    <property type="evidence" value="ECO:0007669"/>
    <property type="project" value="TreeGrafter"/>
</dbReference>
<evidence type="ECO:0000256" key="2">
    <source>
        <dbReference type="ARBA" id="ARBA00022840"/>
    </source>
</evidence>
<dbReference type="RefSeq" id="WP_132938004.1">
    <property type="nucleotide sequence ID" value="NZ_CP119676.1"/>
</dbReference>
<dbReference type="GO" id="GO:0016887">
    <property type="term" value="F:ATP hydrolysis activity"/>
    <property type="evidence" value="ECO:0007669"/>
    <property type="project" value="TreeGrafter"/>
</dbReference>
<dbReference type="InterPro" id="IPR027417">
    <property type="entry name" value="P-loop_NTPase"/>
</dbReference>
<accession>A0A4R3JDB9</accession>
<dbReference type="OrthoDB" id="9783172at2"/>
<keyword evidence="1" id="KW-0547">Nucleotide-binding</keyword>
<protein>
    <submittedName>
        <fullName evidence="4">Pilus assembly protein CpaE</fullName>
    </submittedName>
</protein>
<sequence length="396" mass="42931">MILKISVGAFVRSDAMKAVLEELATDRMFVRSSIAIQDGAILEGTKFLSTHQTPDLVIVESFATDAQSQSAELDALADVCAPGTRVVLIGAVNDIDLFKALIEQGISQYFYQHASVEGLRDAIYQAFSDRTTQTKGRLISCFGLRGGVGSSSLAHNIAFELARAYDEDVILVDLDIAYGTAALAYNTQPSYTLADALTQTDRLDETLLQRYLEKCTDNVSLLAAPGNLISGVQVNTQMLEGVIALVQQMASFVVLDIPHIWTGWTQDLLVEADETVLVATPDLYNLRDGKNLVEFLSPNRGVDAPTRLVFNKVGANKAGQLDDKDFKEALGMKPVASIPYEADIFSKALNNGDMLRTVGAKSKSVSAIETLAKLLSARQNAQTKKKPGLFNFLGKK</sequence>
<evidence type="ECO:0000256" key="1">
    <source>
        <dbReference type="ARBA" id="ARBA00022741"/>
    </source>
</evidence>
<evidence type="ECO:0000259" key="3">
    <source>
        <dbReference type="Pfam" id="PF13614"/>
    </source>
</evidence>
<proteinExistence type="predicted"/>
<comment type="caution">
    <text evidence="4">The sequence shown here is derived from an EMBL/GenBank/DDBJ whole genome shotgun (WGS) entry which is preliminary data.</text>
</comment>
<keyword evidence="5" id="KW-1185">Reference proteome</keyword>
<reference evidence="4 5" key="1">
    <citation type="submission" date="2019-03" db="EMBL/GenBank/DDBJ databases">
        <title>Genomic Encyclopedia of Type Strains, Phase IV (KMG-IV): sequencing the most valuable type-strain genomes for metagenomic binning, comparative biology and taxonomic classification.</title>
        <authorList>
            <person name="Goeker M."/>
        </authorList>
    </citation>
    <scope>NUCLEOTIDE SEQUENCE [LARGE SCALE GENOMIC DNA]</scope>
    <source>
        <strain evidence="4 5">DSM 101688</strain>
    </source>
</reference>
<evidence type="ECO:0000313" key="5">
    <source>
        <dbReference type="Proteomes" id="UP000295304"/>
    </source>
</evidence>